<dbReference type="RefSeq" id="WP_181473189.1">
    <property type="nucleotide sequence ID" value="NZ_JACEFG010000003.1"/>
</dbReference>
<keyword evidence="1" id="KW-0812">Transmembrane</keyword>
<gene>
    <name evidence="2" type="ORF">H0266_14760</name>
</gene>
<accession>A0A838CWK4</accession>
<evidence type="ECO:0000256" key="1">
    <source>
        <dbReference type="SAM" id="Phobius"/>
    </source>
</evidence>
<evidence type="ECO:0000313" key="2">
    <source>
        <dbReference type="EMBL" id="MBA2176155.1"/>
    </source>
</evidence>
<sequence length="59" mass="6899">MGWLLISAVVFMTGLYSVMSGLWELKEGKERKKYMIHMLIGLFLIFVLPYIMQLQIFIG</sequence>
<proteinExistence type="predicted"/>
<keyword evidence="3" id="KW-1185">Reference proteome</keyword>
<name>A0A838CWK4_9BACI</name>
<evidence type="ECO:0000313" key="3">
    <source>
        <dbReference type="Proteomes" id="UP000571017"/>
    </source>
</evidence>
<feature type="transmembrane region" description="Helical" evidence="1">
    <location>
        <begin position="35"/>
        <end position="58"/>
    </location>
</feature>
<keyword evidence="1" id="KW-1133">Transmembrane helix</keyword>
<protein>
    <submittedName>
        <fullName evidence="2">Uncharacterized protein</fullName>
    </submittedName>
</protein>
<dbReference type="EMBL" id="JACEFG010000003">
    <property type="protein sequence ID" value="MBA2176155.1"/>
    <property type="molecule type" value="Genomic_DNA"/>
</dbReference>
<comment type="caution">
    <text evidence="2">The sequence shown here is derived from an EMBL/GenBank/DDBJ whole genome shotgun (WGS) entry which is preliminary data.</text>
</comment>
<dbReference type="AlphaFoldDB" id="A0A838CWK4"/>
<organism evidence="2 3">
    <name type="scientific">Halobacillus locisalis</name>
    <dbReference type="NCBI Taxonomy" id="220753"/>
    <lineage>
        <taxon>Bacteria</taxon>
        <taxon>Bacillati</taxon>
        <taxon>Bacillota</taxon>
        <taxon>Bacilli</taxon>
        <taxon>Bacillales</taxon>
        <taxon>Bacillaceae</taxon>
        <taxon>Halobacillus</taxon>
    </lineage>
</organism>
<feature type="transmembrane region" description="Helical" evidence="1">
    <location>
        <begin position="6"/>
        <end position="23"/>
    </location>
</feature>
<keyword evidence="1" id="KW-0472">Membrane</keyword>
<dbReference type="Proteomes" id="UP000571017">
    <property type="component" value="Unassembled WGS sequence"/>
</dbReference>
<reference evidence="2 3" key="1">
    <citation type="journal article" date="2004" name="Extremophiles">
        <title>Halobacillus locisalis sp. nov., a halophilic bacterium isolated from a marine solar saltern of the Yellow Sea in Korea.</title>
        <authorList>
            <person name="Yoon J.H."/>
            <person name="Kang K.H."/>
            <person name="Oh T.K."/>
            <person name="Park Y.H."/>
        </authorList>
    </citation>
    <scope>NUCLEOTIDE SEQUENCE [LARGE SCALE GENOMIC DNA]</scope>
    <source>
        <strain evidence="2 3">KCTC 3788</strain>
    </source>
</reference>